<keyword evidence="1" id="KW-0175">Coiled coil</keyword>
<evidence type="ECO:0000256" key="2">
    <source>
        <dbReference type="SAM" id="MobiDB-lite"/>
    </source>
</evidence>
<feature type="transmembrane region" description="Helical" evidence="3">
    <location>
        <begin position="6"/>
        <end position="25"/>
    </location>
</feature>
<dbReference type="Proteomes" id="UP000295260">
    <property type="component" value="Unassembled WGS sequence"/>
</dbReference>
<reference evidence="5 6" key="1">
    <citation type="submission" date="2019-03" db="EMBL/GenBank/DDBJ databases">
        <title>Genomic Encyclopedia of Archaeal and Bacterial Type Strains, Phase II (KMG-II): from individual species to whole genera.</title>
        <authorList>
            <person name="Goeker M."/>
        </authorList>
    </citation>
    <scope>NUCLEOTIDE SEQUENCE [LARGE SCALE GENOMIC DNA]</scope>
    <source>
        <strain evidence="5 6">DSM 25687</strain>
    </source>
</reference>
<feature type="coiled-coil region" evidence="1">
    <location>
        <begin position="486"/>
        <end position="548"/>
    </location>
</feature>
<protein>
    <submittedName>
        <fullName evidence="5">Beta-lactamase regulating signal transducer with metallopeptidase domain</fullName>
    </submittedName>
</protein>
<keyword evidence="3" id="KW-1133">Transmembrane helix</keyword>
<evidence type="ECO:0000313" key="5">
    <source>
        <dbReference type="EMBL" id="TDP57615.1"/>
    </source>
</evidence>
<evidence type="ECO:0000259" key="4">
    <source>
        <dbReference type="Pfam" id="PF05569"/>
    </source>
</evidence>
<dbReference type="Pfam" id="PF05569">
    <property type="entry name" value="Peptidase_M56"/>
    <property type="match status" value="1"/>
</dbReference>
<feature type="domain" description="Peptidase M56" evidence="4">
    <location>
        <begin position="43"/>
        <end position="259"/>
    </location>
</feature>
<keyword evidence="3" id="KW-0812">Transmembrane</keyword>
<evidence type="ECO:0000256" key="1">
    <source>
        <dbReference type="SAM" id="Coils"/>
    </source>
</evidence>
<dbReference type="InterPro" id="IPR052173">
    <property type="entry name" value="Beta-lactam_resp_regulator"/>
</dbReference>
<feature type="transmembrane region" description="Helical" evidence="3">
    <location>
        <begin position="92"/>
        <end position="119"/>
    </location>
</feature>
<name>A0A4R6Q6F6_9FLAO</name>
<keyword evidence="6" id="KW-1185">Reference proteome</keyword>
<dbReference type="EMBL" id="SNXR01000018">
    <property type="protein sequence ID" value="TDP57615.1"/>
    <property type="molecule type" value="Genomic_DNA"/>
</dbReference>
<evidence type="ECO:0000256" key="3">
    <source>
        <dbReference type="SAM" id="Phobius"/>
    </source>
</evidence>
<proteinExistence type="predicted"/>
<dbReference type="CDD" id="cd07341">
    <property type="entry name" value="M56_BlaR1_MecR1_like"/>
    <property type="match status" value="1"/>
</dbReference>
<feature type="compositionally biased region" description="Acidic residues" evidence="2">
    <location>
        <begin position="409"/>
        <end position="423"/>
    </location>
</feature>
<dbReference type="PANTHER" id="PTHR34978:SF3">
    <property type="entry name" value="SLR0241 PROTEIN"/>
    <property type="match status" value="1"/>
</dbReference>
<sequence length="557" mass="64119">METLFIYLLKSSGLIAMFYLAYYFLVRKETFFDNNRWFLLSGLITSLLLPLFFIKKVVYVERPKYTMDDLVAYSQQSPVISSTNTAVEAFDWIQLLCLGYVLVAFLLVSKIVLSLISLYRMLYQQQVVKKEQFKLVNLNENIAPFSFFNYIVVNPNLYTSDELKSILLHEKIHSQEKHSIDVLIAKTFCIVFWFNPFVWLYKKAIIQNLEYIADQKAMQQLEDKKSYQRALLKVVSNQNCLSITNNFYQSLIKKRIVMLNKNQSNKRNSLKYAIIIPALIGFVLLFQIQTIAQEKESSYSQLKQSNNPTNGIKINKNTTDTEMKIEAERLKNSTGTIVKFSKVKRNSNGEITGIKIDCKSKDGNKSSSHINSSEPIDTIVVYQTKNAIAIKTQDTRNSNIRLAQLDQLGSEENDDNSEGDNGDETYAYNYEYDADFPVPPVAPVAPVAPVIRVDVAPFPNMPSPPTPPSGTPLNNEKEWKKFEKKMEEFEKKMEALEPEIEAYAEKMANIDEQMKPFEKEMEAFEKKMEAFEKEMEIYAAKLEAKMAEKSEKGKARR</sequence>
<keyword evidence="3" id="KW-0472">Membrane</keyword>
<evidence type="ECO:0000313" key="6">
    <source>
        <dbReference type="Proteomes" id="UP000295260"/>
    </source>
</evidence>
<dbReference type="OrthoDB" id="1522859at2"/>
<feature type="transmembrane region" description="Helical" evidence="3">
    <location>
        <begin position="270"/>
        <end position="288"/>
    </location>
</feature>
<gene>
    <name evidence="5" type="ORF">BC748_2829</name>
</gene>
<dbReference type="RefSeq" id="WP_133534016.1">
    <property type="nucleotide sequence ID" value="NZ_SNXR01000018.1"/>
</dbReference>
<dbReference type="InterPro" id="IPR008756">
    <property type="entry name" value="Peptidase_M56"/>
</dbReference>
<feature type="region of interest" description="Disordered" evidence="2">
    <location>
        <begin position="405"/>
        <end position="425"/>
    </location>
</feature>
<dbReference type="PANTHER" id="PTHR34978">
    <property type="entry name" value="POSSIBLE SENSOR-TRANSDUCER PROTEIN BLAR"/>
    <property type="match status" value="1"/>
</dbReference>
<dbReference type="AlphaFoldDB" id="A0A4R6Q6F6"/>
<feature type="transmembrane region" description="Helical" evidence="3">
    <location>
        <begin position="37"/>
        <end position="54"/>
    </location>
</feature>
<accession>A0A4R6Q6F6</accession>
<organism evidence="5 6">
    <name type="scientific">Flavobacterium dankookense</name>
    <dbReference type="NCBI Taxonomy" id="706186"/>
    <lineage>
        <taxon>Bacteria</taxon>
        <taxon>Pseudomonadati</taxon>
        <taxon>Bacteroidota</taxon>
        <taxon>Flavobacteriia</taxon>
        <taxon>Flavobacteriales</taxon>
        <taxon>Flavobacteriaceae</taxon>
        <taxon>Flavobacterium</taxon>
    </lineage>
</organism>
<comment type="caution">
    <text evidence="5">The sequence shown here is derived from an EMBL/GenBank/DDBJ whole genome shotgun (WGS) entry which is preliminary data.</text>
</comment>